<reference evidence="1" key="1">
    <citation type="submission" date="2019-05" db="EMBL/GenBank/DDBJ databases">
        <title>Annotation for the trematode Paragonimus heterotremus.</title>
        <authorList>
            <person name="Choi Y.-J."/>
        </authorList>
    </citation>
    <scope>NUCLEOTIDE SEQUENCE</scope>
    <source>
        <strain evidence="1">LC</strain>
    </source>
</reference>
<comment type="caution">
    <text evidence="1">The sequence shown here is derived from an EMBL/GenBank/DDBJ whole genome shotgun (WGS) entry which is preliminary data.</text>
</comment>
<dbReference type="AlphaFoldDB" id="A0A8J4T655"/>
<protein>
    <submittedName>
        <fullName evidence="1">Uncharacterized protein</fullName>
    </submittedName>
</protein>
<evidence type="ECO:0000313" key="1">
    <source>
        <dbReference type="EMBL" id="KAF5399688.1"/>
    </source>
</evidence>
<gene>
    <name evidence="1" type="ORF">PHET_06496</name>
</gene>
<name>A0A8J4T655_9TREM</name>
<sequence length="83" mass="9417">MLRDDRALLIMSRSESGGTCLLTLYSVPRHTVQTANGGRRTLKLWFPGSRHLSLPYIEIRSFFLNTVFDMVIVCLQNVSISCL</sequence>
<dbReference type="Proteomes" id="UP000748531">
    <property type="component" value="Unassembled WGS sequence"/>
</dbReference>
<dbReference type="EMBL" id="LUCH01003818">
    <property type="protein sequence ID" value="KAF5399688.1"/>
    <property type="molecule type" value="Genomic_DNA"/>
</dbReference>
<proteinExistence type="predicted"/>
<evidence type="ECO:0000313" key="2">
    <source>
        <dbReference type="Proteomes" id="UP000748531"/>
    </source>
</evidence>
<organism evidence="1 2">
    <name type="scientific">Paragonimus heterotremus</name>
    <dbReference type="NCBI Taxonomy" id="100268"/>
    <lineage>
        <taxon>Eukaryota</taxon>
        <taxon>Metazoa</taxon>
        <taxon>Spiralia</taxon>
        <taxon>Lophotrochozoa</taxon>
        <taxon>Platyhelminthes</taxon>
        <taxon>Trematoda</taxon>
        <taxon>Digenea</taxon>
        <taxon>Plagiorchiida</taxon>
        <taxon>Troglotremata</taxon>
        <taxon>Troglotrematidae</taxon>
        <taxon>Paragonimus</taxon>
    </lineage>
</organism>
<accession>A0A8J4T655</accession>
<keyword evidence="2" id="KW-1185">Reference proteome</keyword>